<evidence type="ECO:0008006" key="6">
    <source>
        <dbReference type="Google" id="ProtNLM"/>
    </source>
</evidence>
<accession>A0AAV7F3V0</accession>
<dbReference type="PROSITE" id="PS50005">
    <property type="entry name" value="TPR"/>
    <property type="match status" value="1"/>
</dbReference>
<organism evidence="4 5">
    <name type="scientific">Aristolochia fimbriata</name>
    <name type="common">White veined hardy Dutchman's pipe vine</name>
    <dbReference type="NCBI Taxonomy" id="158543"/>
    <lineage>
        <taxon>Eukaryota</taxon>
        <taxon>Viridiplantae</taxon>
        <taxon>Streptophyta</taxon>
        <taxon>Embryophyta</taxon>
        <taxon>Tracheophyta</taxon>
        <taxon>Spermatophyta</taxon>
        <taxon>Magnoliopsida</taxon>
        <taxon>Magnoliidae</taxon>
        <taxon>Piperales</taxon>
        <taxon>Aristolochiaceae</taxon>
        <taxon>Aristolochia</taxon>
    </lineage>
</organism>
<evidence type="ECO:0000256" key="1">
    <source>
        <dbReference type="ARBA" id="ARBA00022737"/>
    </source>
</evidence>
<reference evidence="4 5" key="1">
    <citation type="submission" date="2021-07" db="EMBL/GenBank/DDBJ databases">
        <title>The Aristolochia fimbriata genome: insights into angiosperm evolution, floral development and chemical biosynthesis.</title>
        <authorList>
            <person name="Jiao Y."/>
        </authorList>
    </citation>
    <scope>NUCLEOTIDE SEQUENCE [LARGE SCALE GENOMIC DNA]</scope>
    <source>
        <strain evidence="4">IBCAS-2021</strain>
        <tissue evidence="4">Leaf</tissue>
    </source>
</reference>
<dbReference type="PANTHER" id="PTHR16193:SF0">
    <property type="entry name" value="TETRATRICOPEPTIDE REPEAT PROTEIN 27"/>
    <property type="match status" value="1"/>
</dbReference>
<dbReference type="Pfam" id="PF13432">
    <property type="entry name" value="TPR_16"/>
    <property type="match status" value="1"/>
</dbReference>
<proteinExistence type="predicted"/>
<name>A0AAV7F3V0_ARIFI</name>
<dbReference type="Gene3D" id="1.25.40.10">
    <property type="entry name" value="Tetratricopeptide repeat domain"/>
    <property type="match status" value="1"/>
</dbReference>
<feature type="repeat" description="TPR" evidence="3">
    <location>
        <begin position="619"/>
        <end position="652"/>
    </location>
</feature>
<dbReference type="AlphaFoldDB" id="A0AAV7F3V0"/>
<dbReference type="Proteomes" id="UP000825729">
    <property type="component" value="Unassembled WGS sequence"/>
</dbReference>
<dbReference type="EMBL" id="JAINDJ010000003">
    <property type="protein sequence ID" value="KAG9455334.1"/>
    <property type="molecule type" value="Genomic_DNA"/>
</dbReference>
<keyword evidence="1" id="KW-0677">Repeat</keyword>
<keyword evidence="5" id="KW-1185">Reference proteome</keyword>
<dbReference type="InterPro" id="IPR011990">
    <property type="entry name" value="TPR-like_helical_dom_sf"/>
</dbReference>
<dbReference type="PANTHER" id="PTHR16193">
    <property type="entry name" value="TETRATRICOPEPTIDE REPEAT PROTEIN 27"/>
    <property type="match status" value="1"/>
</dbReference>
<dbReference type="InterPro" id="IPR044244">
    <property type="entry name" value="TTC27/Emw1"/>
</dbReference>
<keyword evidence="2 3" id="KW-0802">TPR repeat</keyword>
<dbReference type="SUPFAM" id="SSF48452">
    <property type="entry name" value="TPR-like"/>
    <property type="match status" value="2"/>
</dbReference>
<sequence length="904" mass="102624">MDGEELELLKSFELRLLRCTLSPPETSLPFPPSKSLLEQKPIYQSIHHIVSLIEEGNYVGALSSDSVRQVLPFVDAWEFQDSDDAAARFYSEVDRSVTLFLQDESEAWLSVLGDEDGLEKSRRTLLVMCLGIAALLAFVQFNVTGPVEKFPDLPISVGGFRKNDVKEWDMWARRKLMLSASDLLGRFSLVQYIVFAEMLLIKTKDIGYVESDSYFSGPATILWWLCRLLFLQQNILDERSSSLFDLIQVFMRQSFHHFGDLDKVVSYWGTQLREKEALAVVSLANLEAGIIELSYGRVESSSQFFKRSEEACGLHLSVTGVLGFRRVYQVDPKAQLVLVAEQDEDSSYKAAASGNSNCTKDEVASEIKEITDILMTPRLIEDGKDGTSAAAKVVLDAVQQAVVLSQCLIYRRSGRDEEYQRYQMAPFIEAIDSQQSSCYMIKCFGNFLRIQNECQRSKTKERALMMMDKLVQGLYEVSPGAAQRIQFCFGVNVPAIPALRKEYGEQLVRCGMVGEALKIFEDLELWDNLILCYSLLGKKPAAVDLIKSRLSERPNDPKLWCSLGDVTDTDAYYYKALEVSNDRSARAKRSLARSAYNRGDYEKSKLLWESAMALNSLFPDGWFALGAAALKARDVDKALEAFRRAVQLDPDNGEAWNNIACLQKVLKKNKEAFIAFKEALKFRRNSWQMWENYSQVAMDIGNFSQALEAIKMVLDLSNNKRIDTELLDKLLEEVESRTSTSMLSIKDSECAQESLAWTRETEAFMDSLGKILQQVVRSGGGGDVWGLYARWLKIKGDLTMCSEALLKHVRSYQGSDLWHDQDRFKKFSRASLQLCKVYMEIASSTASRRELHQAEMHLKNTIKQAYRFEDTEDYRDLQACYEEVQKRIEEFSTESALIGELCLG</sequence>
<protein>
    <recommendedName>
        <fullName evidence="6">Tetratricopeptide repeat protein 27 homolog</fullName>
    </recommendedName>
</protein>
<dbReference type="InterPro" id="IPR019734">
    <property type="entry name" value="TPR_rpt"/>
</dbReference>
<evidence type="ECO:0000256" key="2">
    <source>
        <dbReference type="ARBA" id="ARBA00022803"/>
    </source>
</evidence>
<gene>
    <name evidence="4" type="ORF">H6P81_008238</name>
</gene>
<dbReference type="PROSITE" id="PS50293">
    <property type="entry name" value="TPR_REGION"/>
    <property type="match status" value="1"/>
</dbReference>
<evidence type="ECO:0000313" key="4">
    <source>
        <dbReference type="EMBL" id="KAG9455334.1"/>
    </source>
</evidence>
<comment type="caution">
    <text evidence="4">The sequence shown here is derived from an EMBL/GenBank/DDBJ whole genome shotgun (WGS) entry which is preliminary data.</text>
</comment>
<evidence type="ECO:0000256" key="3">
    <source>
        <dbReference type="PROSITE-ProRule" id="PRU00339"/>
    </source>
</evidence>
<dbReference type="SMART" id="SM00028">
    <property type="entry name" value="TPR"/>
    <property type="match status" value="5"/>
</dbReference>
<evidence type="ECO:0000313" key="5">
    <source>
        <dbReference type="Proteomes" id="UP000825729"/>
    </source>
</evidence>